<organism evidence="1 2">
    <name type="scientific">Dipteronia dyeriana</name>
    <dbReference type="NCBI Taxonomy" id="168575"/>
    <lineage>
        <taxon>Eukaryota</taxon>
        <taxon>Viridiplantae</taxon>
        <taxon>Streptophyta</taxon>
        <taxon>Embryophyta</taxon>
        <taxon>Tracheophyta</taxon>
        <taxon>Spermatophyta</taxon>
        <taxon>Magnoliopsida</taxon>
        <taxon>eudicotyledons</taxon>
        <taxon>Gunneridae</taxon>
        <taxon>Pentapetalae</taxon>
        <taxon>rosids</taxon>
        <taxon>malvids</taxon>
        <taxon>Sapindales</taxon>
        <taxon>Sapindaceae</taxon>
        <taxon>Hippocastanoideae</taxon>
        <taxon>Acereae</taxon>
        <taxon>Dipteronia</taxon>
    </lineage>
</organism>
<name>A0AAD9X983_9ROSI</name>
<proteinExistence type="predicted"/>
<dbReference type="EMBL" id="JANJYI010000003">
    <property type="protein sequence ID" value="KAK2655082.1"/>
    <property type="molecule type" value="Genomic_DNA"/>
</dbReference>
<accession>A0AAD9X983</accession>
<evidence type="ECO:0000313" key="1">
    <source>
        <dbReference type="EMBL" id="KAK2655082.1"/>
    </source>
</evidence>
<evidence type="ECO:0000313" key="2">
    <source>
        <dbReference type="Proteomes" id="UP001280121"/>
    </source>
</evidence>
<reference evidence="1" key="1">
    <citation type="journal article" date="2023" name="Plant J.">
        <title>Genome sequences and population genomics provide insights into the demographic history, inbreeding, and mutation load of two 'living fossil' tree species of Dipteronia.</title>
        <authorList>
            <person name="Feng Y."/>
            <person name="Comes H.P."/>
            <person name="Chen J."/>
            <person name="Zhu S."/>
            <person name="Lu R."/>
            <person name="Zhang X."/>
            <person name="Li P."/>
            <person name="Qiu J."/>
            <person name="Olsen K.M."/>
            <person name="Qiu Y."/>
        </authorList>
    </citation>
    <scope>NUCLEOTIDE SEQUENCE</scope>
    <source>
        <strain evidence="1">KIB01</strain>
    </source>
</reference>
<sequence length="107" mass="11971">MDSGMPIRGKRHALCYALHNGLDNGGINSDAIPKVSVVNALEDLTRAKEDVISRIAFVEQQQLRRLNQVQLRLTRVKVVETQVDELRRVKSQEIEKSCLGACNLKSS</sequence>
<gene>
    <name evidence="1" type="ORF">Ddye_008134</name>
</gene>
<dbReference type="AlphaFoldDB" id="A0AAD9X983"/>
<comment type="caution">
    <text evidence="1">The sequence shown here is derived from an EMBL/GenBank/DDBJ whole genome shotgun (WGS) entry which is preliminary data.</text>
</comment>
<protein>
    <submittedName>
        <fullName evidence="1">Uncharacterized protein</fullName>
    </submittedName>
</protein>
<keyword evidence="2" id="KW-1185">Reference proteome</keyword>
<dbReference type="Proteomes" id="UP001280121">
    <property type="component" value="Unassembled WGS sequence"/>
</dbReference>